<sequence>MGLVAALVSAAQVVPHYYVSTDWDPVRAVHISAHVAKLSAAAHQTAARCQGKNNCWNKVIESRKIRATDVETAASVLRARNLGGHGWRRVHSQLVTPFPNMLGRRSSPQNATLEDAKEGLNLTLAEVACTLSHVETIRSSYDAGDEVALVTEDDVTFERFDFELFNVFVEAMLHSRGMGVVVQLYTMGSSWTRRGLLALEPRHLVRGYGYGTMAYVLNRACMRRILETFDYSPTNFTEADSLVYLTCKPYMTSRPLVTHDGANSTIHGPTQVKHHTMADKAEHEFEAAIALDRGLALIKKRDLCAVGARRFADYETARRRDTFQRKVYCLLAASLASNNETATATGGGASRSPRSLQDASFSCGGDHPVLMQRRQALTGQFLAPCPATHARQNASSFQQPPLGRRR</sequence>
<gene>
    <name evidence="3" type="ORF">CTAYLR_010660</name>
</gene>
<reference evidence="3" key="1">
    <citation type="submission" date="2023-01" db="EMBL/GenBank/DDBJ databases">
        <title>Metagenome sequencing of chrysophaentin producing Chrysophaeum taylorii.</title>
        <authorList>
            <person name="Davison J."/>
            <person name="Bewley C."/>
        </authorList>
    </citation>
    <scope>NUCLEOTIDE SEQUENCE</scope>
    <source>
        <strain evidence="3">NIES-1699</strain>
    </source>
</reference>
<dbReference type="AlphaFoldDB" id="A0AAD7U5X5"/>
<dbReference type="EMBL" id="JAQMWT010000631">
    <property type="protein sequence ID" value="KAJ8598856.1"/>
    <property type="molecule type" value="Genomic_DNA"/>
</dbReference>
<evidence type="ECO:0000313" key="4">
    <source>
        <dbReference type="Proteomes" id="UP001230188"/>
    </source>
</evidence>
<keyword evidence="4" id="KW-1185">Reference proteome</keyword>
<feature type="region of interest" description="Disordered" evidence="1">
    <location>
        <begin position="340"/>
        <end position="359"/>
    </location>
</feature>
<evidence type="ECO:0000313" key="3">
    <source>
        <dbReference type="EMBL" id="KAJ8598856.1"/>
    </source>
</evidence>
<organism evidence="3 4">
    <name type="scientific">Chrysophaeum taylorii</name>
    <dbReference type="NCBI Taxonomy" id="2483200"/>
    <lineage>
        <taxon>Eukaryota</taxon>
        <taxon>Sar</taxon>
        <taxon>Stramenopiles</taxon>
        <taxon>Ochrophyta</taxon>
        <taxon>Pelagophyceae</taxon>
        <taxon>Pelagomonadales</taxon>
        <taxon>Pelagomonadaceae</taxon>
        <taxon>Chrysophaeum</taxon>
    </lineage>
</organism>
<dbReference type="Pfam" id="PF01755">
    <property type="entry name" value="Glyco_transf_25"/>
    <property type="match status" value="1"/>
</dbReference>
<evidence type="ECO:0000256" key="1">
    <source>
        <dbReference type="SAM" id="MobiDB-lite"/>
    </source>
</evidence>
<proteinExistence type="predicted"/>
<evidence type="ECO:0000259" key="2">
    <source>
        <dbReference type="Pfam" id="PF01755"/>
    </source>
</evidence>
<dbReference type="Proteomes" id="UP001230188">
    <property type="component" value="Unassembled WGS sequence"/>
</dbReference>
<comment type="caution">
    <text evidence="3">The sequence shown here is derived from an EMBL/GenBank/DDBJ whole genome shotgun (WGS) entry which is preliminary data.</text>
</comment>
<protein>
    <recommendedName>
        <fullName evidence="2">Glycosyl transferase family 25 domain-containing protein</fullName>
    </recommendedName>
</protein>
<dbReference type="InterPro" id="IPR002654">
    <property type="entry name" value="Glyco_trans_25"/>
</dbReference>
<accession>A0AAD7U5X5</accession>
<feature type="domain" description="Glycosyl transferase family 25" evidence="2">
    <location>
        <begin position="112"/>
        <end position="228"/>
    </location>
</feature>
<name>A0AAD7U5X5_9STRA</name>